<keyword evidence="3" id="KW-1185">Reference proteome</keyword>
<dbReference type="Proteomes" id="UP000569329">
    <property type="component" value="Unassembled WGS sequence"/>
</dbReference>
<dbReference type="GO" id="GO:0003824">
    <property type="term" value="F:catalytic activity"/>
    <property type="evidence" value="ECO:0007669"/>
    <property type="project" value="UniProtKB-ARBA"/>
</dbReference>
<dbReference type="EMBL" id="JACGWZ010000007">
    <property type="protein sequence ID" value="MBA8827332.1"/>
    <property type="molecule type" value="Genomic_DNA"/>
</dbReference>
<dbReference type="InterPro" id="IPR029058">
    <property type="entry name" value="AB_hydrolase_fold"/>
</dbReference>
<dbReference type="InterPro" id="IPR050471">
    <property type="entry name" value="AB_hydrolase"/>
</dbReference>
<evidence type="ECO:0000259" key="1">
    <source>
        <dbReference type="Pfam" id="PF00561"/>
    </source>
</evidence>
<dbReference type="RefSeq" id="WP_235987729.1">
    <property type="nucleotide sequence ID" value="NZ_JACGWZ010000007.1"/>
</dbReference>
<dbReference type="PRINTS" id="PR00111">
    <property type="entry name" value="ABHYDROLASE"/>
</dbReference>
<dbReference type="PANTHER" id="PTHR43433:SF5">
    <property type="entry name" value="AB HYDROLASE-1 DOMAIN-CONTAINING PROTEIN"/>
    <property type="match status" value="1"/>
</dbReference>
<protein>
    <submittedName>
        <fullName evidence="2">Pimeloyl-ACP methyl ester carboxylesterase</fullName>
    </submittedName>
</protein>
<dbReference type="SUPFAM" id="SSF53474">
    <property type="entry name" value="alpha/beta-Hydrolases"/>
    <property type="match status" value="1"/>
</dbReference>
<accession>A0A839DZG7</accession>
<reference evidence="2 3" key="1">
    <citation type="submission" date="2020-07" db="EMBL/GenBank/DDBJ databases">
        <title>Sequencing the genomes of 1000 actinobacteria strains.</title>
        <authorList>
            <person name="Klenk H.-P."/>
        </authorList>
    </citation>
    <scope>NUCLEOTIDE SEQUENCE [LARGE SCALE GENOMIC DNA]</scope>
    <source>
        <strain evidence="2 3">DSM 45975</strain>
    </source>
</reference>
<dbReference type="PANTHER" id="PTHR43433">
    <property type="entry name" value="HYDROLASE, ALPHA/BETA FOLD FAMILY PROTEIN"/>
    <property type="match status" value="1"/>
</dbReference>
<comment type="caution">
    <text evidence="2">The sequence shown here is derived from an EMBL/GenBank/DDBJ whole genome shotgun (WGS) entry which is preliminary data.</text>
</comment>
<proteinExistence type="predicted"/>
<organism evidence="2 3">
    <name type="scientific">Halosaccharopolyspora lacisalsi</name>
    <dbReference type="NCBI Taxonomy" id="1000566"/>
    <lineage>
        <taxon>Bacteria</taxon>
        <taxon>Bacillati</taxon>
        <taxon>Actinomycetota</taxon>
        <taxon>Actinomycetes</taxon>
        <taxon>Pseudonocardiales</taxon>
        <taxon>Pseudonocardiaceae</taxon>
        <taxon>Halosaccharopolyspora</taxon>
    </lineage>
</organism>
<name>A0A839DZG7_9PSEU</name>
<gene>
    <name evidence="2" type="ORF">FHX42_004716</name>
</gene>
<dbReference type="Pfam" id="PF00561">
    <property type="entry name" value="Abhydrolase_1"/>
    <property type="match status" value="1"/>
</dbReference>
<feature type="domain" description="AB hydrolase-1" evidence="1">
    <location>
        <begin position="20"/>
        <end position="248"/>
    </location>
</feature>
<sequence length="279" mass="29668">MTRLHSGRIEYRLEAAGDSTVLVLHGGHMRAGLAPGEETYLDRGYSVLVPSRPGYGRTPLSVGPSPSGFADVLAELCRELGIDSVAAVVGISAGGRTALAMASRCPRLVQRLVLESSVGFGTYPDRRTRIAANIVFNARTERLTWGAVRALLRLAPTTGLRLLLGDLSTKPAHEVVAALGDEERARMVELFSRMRSGSGFLNDIDHTRAVAPETVTQPTLVVASRTDGGVPFAHAESLTAGIPGAELFLSGADSHLGWFGDRTATANRIERFLAADPRG</sequence>
<dbReference type="AlphaFoldDB" id="A0A839DZG7"/>
<evidence type="ECO:0000313" key="3">
    <source>
        <dbReference type="Proteomes" id="UP000569329"/>
    </source>
</evidence>
<dbReference type="Gene3D" id="3.40.50.1820">
    <property type="entry name" value="alpha/beta hydrolase"/>
    <property type="match status" value="1"/>
</dbReference>
<evidence type="ECO:0000313" key="2">
    <source>
        <dbReference type="EMBL" id="MBA8827332.1"/>
    </source>
</evidence>
<dbReference type="InterPro" id="IPR000073">
    <property type="entry name" value="AB_hydrolase_1"/>
</dbReference>